<feature type="compositionally biased region" description="Pro residues" evidence="12">
    <location>
        <begin position="311"/>
        <end position="320"/>
    </location>
</feature>
<keyword evidence="9" id="KW-0804">Transcription</keyword>
<feature type="region of interest" description="Disordered" evidence="12">
    <location>
        <begin position="437"/>
        <end position="506"/>
    </location>
</feature>
<accession>W6UE98</accession>
<feature type="compositionally biased region" description="Pro residues" evidence="12">
    <location>
        <begin position="117"/>
        <end position="129"/>
    </location>
</feature>
<feature type="compositionally biased region" description="Gly residues" evidence="12">
    <location>
        <begin position="1099"/>
        <end position="1120"/>
    </location>
</feature>
<dbReference type="RefSeq" id="XP_024350946.1">
    <property type="nucleotide sequence ID" value="XM_024494619.1"/>
</dbReference>
<dbReference type="Proteomes" id="UP000019149">
    <property type="component" value="Unassembled WGS sequence"/>
</dbReference>
<dbReference type="STRING" id="6210.W6UE98"/>
<dbReference type="CTD" id="36341085"/>
<feature type="compositionally biased region" description="Gly residues" evidence="12">
    <location>
        <begin position="1062"/>
        <end position="1076"/>
    </location>
</feature>
<evidence type="ECO:0000256" key="4">
    <source>
        <dbReference type="ARBA" id="ARBA00022737"/>
    </source>
</evidence>
<keyword evidence="4" id="KW-0677">Repeat</keyword>
<feature type="region of interest" description="Disordered" evidence="12">
    <location>
        <begin position="175"/>
        <end position="194"/>
    </location>
</feature>
<feature type="compositionally biased region" description="Low complexity" evidence="12">
    <location>
        <begin position="1674"/>
        <end position="1687"/>
    </location>
</feature>
<dbReference type="GeneID" id="36341085"/>
<gene>
    <name evidence="14" type="ORF">EGR_05370</name>
</gene>
<dbReference type="EMBL" id="APAU02000039">
    <property type="protein sequence ID" value="EUB59750.1"/>
    <property type="molecule type" value="Genomic_DNA"/>
</dbReference>
<feature type="compositionally biased region" description="Low complexity" evidence="12">
    <location>
        <begin position="248"/>
        <end position="259"/>
    </location>
</feature>
<dbReference type="PROSITE" id="PS00028">
    <property type="entry name" value="ZINC_FINGER_C2H2_1"/>
    <property type="match status" value="4"/>
</dbReference>
<dbReference type="Gene3D" id="3.30.160.60">
    <property type="entry name" value="Classic Zinc Finger"/>
    <property type="match status" value="5"/>
</dbReference>
<feature type="region of interest" description="Disordered" evidence="12">
    <location>
        <begin position="711"/>
        <end position="752"/>
    </location>
</feature>
<evidence type="ECO:0000256" key="7">
    <source>
        <dbReference type="ARBA" id="ARBA00023015"/>
    </source>
</evidence>
<feature type="compositionally biased region" description="Polar residues" evidence="12">
    <location>
        <begin position="445"/>
        <end position="476"/>
    </location>
</feature>
<keyword evidence="6" id="KW-0862">Zinc</keyword>
<evidence type="ECO:0000256" key="9">
    <source>
        <dbReference type="ARBA" id="ARBA00023163"/>
    </source>
</evidence>
<sequence length="1842" mass="190527">MPTGPASCMKSQGDDKKAHKSHSPGVQEPNRTSSRVQCPSATQKCTHLASVNQYLRLPHGVLEPLGCASSNPFPSNPSVIILYASGDKEITEQPIALLQESDRPEGVETSLKKDPPDPPVPRTTGPPPLSVNSFLTSPNSSPKGNNSLDFSNDMAVATSLSGGEEHAVVTIGSAVGSSTSTTTAVATTSSTTTASKSPVFTLSSMAASVTSAVSHVPYPPVPLISDSRCGRYDWSASDSEGPPPQPTPDASADGAPSSSFLPTVSTWKSAPPPSQEAVAAAAEAFSMVRNWFASPCSRAPEQTSASGTPSPLLPPPPPPSSQTTPHIPASLLPTSSSSWGLGFPTGGYQPYPGHRSSGFVPTASSGSRTTPTGGSFLRGGKKRSHSQSSINDLDIPSLTRSSQGSLNMLQAMQTSRSGISSMGGSYGHLSAASLGASPVPMSGRRASNNSTDNSVFGGSPQPVTTSGSGFRPTTPSILYRRGLTPRGVSRATPNSSGSSSGGGVSSGVASSAALAATAANPATTFLFPSTSVPSSVSAFPPSAFHGCSPQVDKSGEAKDTQNNSAVAMAFAAAAAAAVAANFSGGGAGGPGGGGIGGTVPSLGHHSWHPKACGSNPGSAVATSSSSNGSSPASAPGIAPPLFPRKPQTPANPANFMFSPQAMMLYHNALQKSTNVAAAAAAAPFYAGRGQTHDSFHPPNYDWWLSRGSNARKDVPIPPPPPLPSHSHPHSANTNGDTCSTTGSSMKGEDLSTSTVVAKAMKVESSGSGGGGSGGASVAALLAGDEAGCSDYEEELMDEDGRIPQEGDPDFVETTCRWGSCQCQFDSQDELVKHISNEHIAGNKKSFVCFWRECVRGARPFKAQYMLVVHMRRHTGEKPHKCISKFLSQQSAAAGGGGKNEVPLPFPSLPSPTAERCAREHFTEQEASPQSLTSLQSLGQHSLPTCYFDGCSKRYSRLENLKTHLRSHTGEKPYQCEVPGCNKAFSNASDRAKHQNRTHSNEKPYVCKVIGCSKRYTDPSSLRKHVKTVHGAEVYANKKHKGESWSSRSCGGGTGLGAAFRNSGGGGGSGGGSGGTRGGRDGSKGPTDGFSFFHDRRGGGSRGGGRSGGSKGVGGNGGGGSAAFAEGTTALPSQTLNRVIYPHTPPYQQNTPGMPNHNPHHAYPGHQFSHAMTQRSGPAKRENFTTWAPHQYHGWSSEWSQTHARISGGGGGYTTRGWVSPRISGAYQEPRYSDCYDHLMSQPANIEHSAARFVGGGVLGISRTRYHHPQPLPTQAQFRSSSSSSSTSDANAAVAAAAAMAQATSCPSLVTEVETSAYVHTPLYTPFKPEGAGTVFTRSIRGQNPHKPETSMPYQAPVVPLPNSHTASAGVVPSMGGQKLDIVDSSAGKDVASSLLSGEPTDRWQHVSGGSASSGVGSGLTNMTQDSGYPESDLRGGITTPTTPTPIKDTSASSSVETPYQRLAEGEEKMLGWGETSVAATASTQPSTGASHLPPDQTAQLSTTSSQVSSGLGSMVSSGTGSSSCGGGTGSGGGDGGSRRSCVSTRPVASSMDTSSVKMPFWEGRNDSDSSCVFQLSSSSTAQTTVSERTDFSQPRSGVVSSFDPSADGGSVPYSVNSWRGNQSEATYATHPQSRDYASSNWSAEQSASYFTSAAGYSTSNVPEQGTSQRTCPPSASSSNNNSSISSNEWSRVSYSGQTCGYPDYGYGGQMQSMNYPLYPLESQPPAVYRGSYNGWSDANMTGGSSNVVTPTSFNNSYAGLFSETMNSRLMVQQHQQHQSASNLEELQPTLSTSSMSVGFGFSSGGGVTTSYDPLNSNLVVCSMPPLLQAENAAPGLYPAAFN</sequence>
<feature type="region of interest" description="Disordered" evidence="12">
    <location>
        <begin position="1156"/>
        <end position="1178"/>
    </location>
</feature>
<dbReference type="Pfam" id="PF00096">
    <property type="entry name" value="zf-C2H2"/>
    <property type="match status" value="2"/>
</dbReference>
<feature type="region of interest" description="Disordered" evidence="12">
    <location>
        <begin position="1390"/>
        <end position="1458"/>
    </location>
</feature>
<dbReference type="OrthoDB" id="3214149at2759"/>
<keyword evidence="15" id="KW-1185">Reference proteome</keyword>
<evidence type="ECO:0000259" key="13">
    <source>
        <dbReference type="PROSITE" id="PS50157"/>
    </source>
</evidence>
<feature type="region of interest" description="Disordered" evidence="12">
    <location>
        <begin position="1479"/>
        <end position="1555"/>
    </location>
</feature>
<feature type="region of interest" description="Disordered" evidence="12">
    <location>
        <begin position="1060"/>
        <end position="1124"/>
    </location>
</feature>
<feature type="compositionally biased region" description="Low complexity" evidence="12">
    <location>
        <begin position="614"/>
        <end position="636"/>
    </location>
</feature>
<feature type="compositionally biased region" description="Low complexity" evidence="12">
    <location>
        <begin position="1501"/>
        <end position="1522"/>
    </location>
</feature>
<dbReference type="GO" id="GO:0000978">
    <property type="term" value="F:RNA polymerase II cis-regulatory region sequence-specific DNA binding"/>
    <property type="evidence" value="ECO:0007669"/>
    <property type="project" value="TreeGrafter"/>
</dbReference>
<feature type="region of interest" description="Disordered" evidence="12">
    <location>
        <begin position="599"/>
        <end position="653"/>
    </location>
</feature>
<feature type="compositionally biased region" description="Polar residues" evidence="12">
    <location>
        <begin position="1657"/>
        <end position="1673"/>
    </location>
</feature>
<dbReference type="FunFam" id="3.30.160.60:FF:000031">
    <property type="entry name" value="GLI family zinc finger 3"/>
    <property type="match status" value="1"/>
</dbReference>
<keyword evidence="7" id="KW-0805">Transcription regulation</keyword>
<comment type="caution">
    <text evidence="14">The sequence shown here is derived from an EMBL/GenBank/DDBJ whole genome shotgun (WGS) entry which is preliminary data.</text>
</comment>
<dbReference type="FunFam" id="3.30.160.60:FF:000019">
    <property type="entry name" value="GLI family zinc finger 3"/>
    <property type="match status" value="1"/>
</dbReference>
<dbReference type="KEGG" id="egl:EGR_05370"/>
<name>W6UE98_ECHGR</name>
<feature type="compositionally biased region" description="Polar residues" evidence="12">
    <location>
        <begin position="731"/>
        <end position="752"/>
    </location>
</feature>
<feature type="domain" description="C2H2-type" evidence="13">
    <location>
        <begin position="943"/>
        <end position="972"/>
    </location>
</feature>
<dbReference type="GO" id="GO:0008270">
    <property type="term" value="F:zinc ion binding"/>
    <property type="evidence" value="ECO:0007669"/>
    <property type="project" value="UniProtKB-KW"/>
</dbReference>
<dbReference type="OMA" id="TWKSAPP"/>
<feature type="region of interest" description="Disordered" evidence="12">
    <location>
        <begin position="297"/>
        <end position="333"/>
    </location>
</feature>
<keyword evidence="10" id="KW-0539">Nucleus</keyword>
<dbReference type="SMART" id="SM00355">
    <property type="entry name" value="ZnF_C2H2"/>
    <property type="match status" value="5"/>
</dbReference>
<reference evidence="14 15" key="1">
    <citation type="journal article" date="2013" name="Nat. Genet.">
        <title>The genome of the hydatid tapeworm Echinococcus granulosus.</title>
        <authorList>
            <person name="Zheng H."/>
            <person name="Zhang W."/>
            <person name="Zhang L."/>
            <person name="Zhang Z."/>
            <person name="Li J."/>
            <person name="Lu G."/>
            <person name="Zhu Y."/>
            <person name="Wang Y."/>
            <person name="Huang Y."/>
            <person name="Liu J."/>
            <person name="Kang H."/>
            <person name="Chen J."/>
            <person name="Wang L."/>
            <person name="Chen A."/>
            <person name="Yu S."/>
            <person name="Gao Z."/>
            <person name="Jin L."/>
            <person name="Gu W."/>
            <person name="Wang Z."/>
            <person name="Zhao L."/>
            <person name="Shi B."/>
            <person name="Wen H."/>
            <person name="Lin R."/>
            <person name="Jones M.K."/>
            <person name="Brejova B."/>
            <person name="Vinar T."/>
            <person name="Zhao G."/>
            <person name="McManus D.P."/>
            <person name="Chen Z."/>
            <person name="Zhou Y."/>
            <person name="Wang S."/>
        </authorList>
    </citation>
    <scope>NUCLEOTIDE SEQUENCE [LARGE SCALE GENOMIC DNA]</scope>
</reference>
<dbReference type="FunFam" id="3.30.160.60:FF:000036">
    <property type="entry name" value="GLI family zinc finger 3"/>
    <property type="match status" value="1"/>
</dbReference>
<dbReference type="InterPro" id="IPR056436">
    <property type="entry name" value="Znf-C2H2_ZIC1-5/GLI1-3-like"/>
</dbReference>
<comment type="subcellular location">
    <subcellularLocation>
        <location evidence="1">Nucleus</location>
    </subcellularLocation>
</comment>
<dbReference type="PANTHER" id="PTHR45718:SF4">
    <property type="entry name" value="TRANSCRIPTIONAL ACTIVATOR CUBITUS INTERRUPTUS"/>
    <property type="match status" value="1"/>
</dbReference>
<dbReference type="GO" id="GO:0005634">
    <property type="term" value="C:nucleus"/>
    <property type="evidence" value="ECO:0007669"/>
    <property type="project" value="UniProtKB-SubCell"/>
</dbReference>
<feature type="region of interest" description="Disordered" evidence="12">
    <location>
        <begin position="93"/>
        <end position="150"/>
    </location>
</feature>
<feature type="compositionally biased region" description="Low complexity" evidence="12">
    <location>
        <begin position="362"/>
        <end position="375"/>
    </location>
</feature>
<evidence type="ECO:0000256" key="5">
    <source>
        <dbReference type="ARBA" id="ARBA00022771"/>
    </source>
</evidence>
<feature type="domain" description="C2H2-type" evidence="13">
    <location>
        <begin position="973"/>
        <end position="1003"/>
    </location>
</feature>
<evidence type="ECO:0000313" key="15">
    <source>
        <dbReference type="Proteomes" id="UP000019149"/>
    </source>
</evidence>
<dbReference type="PANTHER" id="PTHR45718">
    <property type="entry name" value="TRANSCRIPTIONAL ACTIVATOR CUBITUS INTERRUPTUS"/>
    <property type="match status" value="1"/>
</dbReference>
<proteinExistence type="inferred from homology"/>
<feature type="region of interest" description="Disordered" evidence="12">
    <location>
        <begin position="1578"/>
        <end position="1617"/>
    </location>
</feature>
<evidence type="ECO:0000256" key="11">
    <source>
        <dbReference type="PROSITE-ProRule" id="PRU00042"/>
    </source>
</evidence>
<dbReference type="InterPro" id="IPR036236">
    <property type="entry name" value="Znf_C2H2_sf"/>
</dbReference>
<feature type="domain" description="C2H2-type" evidence="13">
    <location>
        <begin position="1004"/>
        <end position="1034"/>
    </location>
</feature>
<keyword evidence="3" id="KW-0479">Metal-binding</keyword>
<evidence type="ECO:0000256" key="10">
    <source>
        <dbReference type="ARBA" id="ARBA00023242"/>
    </source>
</evidence>
<feature type="compositionally biased region" description="Basic and acidic residues" evidence="12">
    <location>
        <begin position="100"/>
        <end position="116"/>
    </location>
</feature>
<feature type="compositionally biased region" description="Polar residues" evidence="12">
    <location>
        <begin position="1447"/>
        <end position="1457"/>
    </location>
</feature>
<feature type="region of interest" description="Disordered" evidence="12">
    <location>
        <begin position="1"/>
        <end position="42"/>
    </location>
</feature>
<keyword evidence="8" id="KW-0238">DNA-binding</keyword>
<comment type="similarity">
    <text evidence="2">Belongs to the GLI C2H2-type zinc-finger protein family.</text>
</comment>
<feature type="region of interest" description="Disordered" evidence="12">
    <location>
        <begin position="350"/>
        <end position="399"/>
    </location>
</feature>
<dbReference type="InterPro" id="IPR013087">
    <property type="entry name" value="Znf_C2H2_type"/>
</dbReference>
<feature type="compositionally biased region" description="Polar residues" evidence="12">
    <location>
        <begin position="130"/>
        <end position="150"/>
    </location>
</feature>
<dbReference type="GO" id="GO:0000981">
    <property type="term" value="F:DNA-binding transcription factor activity, RNA polymerase II-specific"/>
    <property type="evidence" value="ECO:0007669"/>
    <property type="project" value="TreeGrafter"/>
</dbReference>
<feature type="compositionally biased region" description="Polar residues" evidence="12">
    <location>
        <begin position="1578"/>
        <end position="1603"/>
    </location>
</feature>
<dbReference type="PROSITE" id="PS50157">
    <property type="entry name" value="ZINC_FINGER_C2H2_2"/>
    <property type="match status" value="4"/>
</dbReference>
<dbReference type="InterPro" id="IPR043359">
    <property type="entry name" value="GLI-like"/>
</dbReference>
<organism evidence="14 15">
    <name type="scientific">Echinococcus granulosus</name>
    <name type="common">Hydatid tapeworm</name>
    <dbReference type="NCBI Taxonomy" id="6210"/>
    <lineage>
        <taxon>Eukaryota</taxon>
        <taxon>Metazoa</taxon>
        <taxon>Spiralia</taxon>
        <taxon>Lophotrochozoa</taxon>
        <taxon>Platyhelminthes</taxon>
        <taxon>Cestoda</taxon>
        <taxon>Eucestoda</taxon>
        <taxon>Cyclophyllidea</taxon>
        <taxon>Taeniidae</taxon>
        <taxon>Echinococcus</taxon>
        <taxon>Echinococcus granulosus group</taxon>
    </lineage>
</organism>
<feature type="region of interest" description="Disordered" evidence="12">
    <location>
        <begin position="1266"/>
        <end position="1286"/>
    </location>
</feature>
<protein>
    <submittedName>
        <fullName evidence="14">Protein cubitus interruptus</fullName>
    </submittedName>
</protein>
<feature type="region of interest" description="Disordered" evidence="12">
    <location>
        <begin position="232"/>
        <end position="272"/>
    </location>
</feature>
<feature type="region of interest" description="Disordered" evidence="12">
    <location>
        <begin position="1657"/>
        <end position="1687"/>
    </location>
</feature>
<dbReference type="Pfam" id="PF23561">
    <property type="entry name" value="zf-C2H2_15"/>
    <property type="match status" value="1"/>
</dbReference>
<feature type="compositionally biased region" description="Gly residues" evidence="12">
    <location>
        <begin position="1523"/>
        <end position="1535"/>
    </location>
</feature>
<feature type="compositionally biased region" description="Polar residues" evidence="12">
    <location>
        <begin position="29"/>
        <end position="42"/>
    </location>
</feature>
<evidence type="ECO:0000256" key="12">
    <source>
        <dbReference type="SAM" id="MobiDB-lite"/>
    </source>
</evidence>
<dbReference type="SUPFAM" id="SSF57667">
    <property type="entry name" value="beta-beta-alpha zinc fingers"/>
    <property type="match status" value="4"/>
</dbReference>
<evidence type="ECO:0000256" key="1">
    <source>
        <dbReference type="ARBA" id="ARBA00004123"/>
    </source>
</evidence>
<feature type="compositionally biased region" description="Polar residues" evidence="12">
    <location>
        <begin position="1479"/>
        <end position="1489"/>
    </location>
</feature>
<evidence type="ECO:0000313" key="14">
    <source>
        <dbReference type="EMBL" id="EUB59750.1"/>
    </source>
</evidence>
<evidence type="ECO:0000256" key="3">
    <source>
        <dbReference type="ARBA" id="ARBA00022723"/>
    </source>
</evidence>
<evidence type="ECO:0000256" key="6">
    <source>
        <dbReference type="ARBA" id="ARBA00022833"/>
    </source>
</evidence>
<feature type="compositionally biased region" description="Polar residues" evidence="12">
    <location>
        <begin position="1540"/>
        <end position="1555"/>
    </location>
</feature>
<feature type="domain" description="C2H2-type" evidence="13">
    <location>
        <begin position="851"/>
        <end position="878"/>
    </location>
</feature>
<keyword evidence="5 11" id="KW-0863">Zinc-finger</keyword>
<evidence type="ECO:0000256" key="8">
    <source>
        <dbReference type="ARBA" id="ARBA00023125"/>
    </source>
</evidence>
<evidence type="ECO:0000256" key="2">
    <source>
        <dbReference type="ARBA" id="ARBA00010831"/>
    </source>
</evidence>